<protein>
    <recommendedName>
        <fullName evidence="3">Tetratricopeptide repeat protein</fullName>
    </recommendedName>
</protein>
<name>S4MRR8_9ACTN</name>
<dbReference type="RefSeq" id="WP_020269752.1">
    <property type="nucleotide sequence ID" value="NZ_KE354012.1"/>
</dbReference>
<dbReference type="InterPro" id="IPR011990">
    <property type="entry name" value="TPR-like_helical_dom_sf"/>
</dbReference>
<dbReference type="HOGENOM" id="CLU_3158070_0_0_11"/>
<evidence type="ECO:0008006" key="3">
    <source>
        <dbReference type="Google" id="ProtNLM"/>
    </source>
</evidence>
<dbReference type="Proteomes" id="UP000015001">
    <property type="component" value="Unassembled WGS sequence"/>
</dbReference>
<reference evidence="1 2" key="1">
    <citation type="submission" date="2013-02" db="EMBL/GenBank/DDBJ databases">
        <title>Draft Genome Sequence of Streptomyces afghaniensis, Which Produces Compounds of the Julimycin B-Complex.</title>
        <authorList>
            <person name="Gruening B.A."/>
            <person name="Praeg A."/>
            <person name="Erxleben A."/>
            <person name="Guenther S."/>
            <person name="Fiedler H.-P."/>
            <person name="Goodfellow M."/>
            <person name="Mueller M."/>
        </authorList>
    </citation>
    <scope>NUCLEOTIDE SEQUENCE [LARGE SCALE GENOMIC DNA]</scope>
    <source>
        <strain evidence="1 2">772</strain>
    </source>
</reference>
<dbReference type="Gene3D" id="1.25.40.10">
    <property type="entry name" value="Tetratricopeptide repeat domain"/>
    <property type="match status" value="1"/>
</dbReference>
<dbReference type="AlphaFoldDB" id="S4MRR8"/>
<keyword evidence="2" id="KW-1185">Reference proteome</keyword>
<organism evidence="1 2">
    <name type="scientific">Streptomyces afghaniensis 772</name>
    <dbReference type="NCBI Taxonomy" id="1283301"/>
    <lineage>
        <taxon>Bacteria</taxon>
        <taxon>Bacillati</taxon>
        <taxon>Actinomycetota</taxon>
        <taxon>Actinomycetes</taxon>
        <taxon>Kitasatosporales</taxon>
        <taxon>Streptomycetaceae</taxon>
        <taxon>Streptomyces</taxon>
    </lineage>
</organism>
<evidence type="ECO:0000313" key="1">
    <source>
        <dbReference type="EMBL" id="EPJ42213.1"/>
    </source>
</evidence>
<gene>
    <name evidence="1" type="ORF">STAFG_0730</name>
</gene>
<proteinExistence type="predicted"/>
<sequence>MLGPDHPNILTIRFNIAWQRGSGDVAGAIAAYEQLLVDRDRVLGSRPS</sequence>
<dbReference type="EMBL" id="AOPY01001274">
    <property type="protein sequence ID" value="EPJ42213.1"/>
    <property type="molecule type" value="Genomic_DNA"/>
</dbReference>
<evidence type="ECO:0000313" key="2">
    <source>
        <dbReference type="Proteomes" id="UP000015001"/>
    </source>
</evidence>
<comment type="caution">
    <text evidence="1">The sequence shown here is derived from an EMBL/GenBank/DDBJ whole genome shotgun (WGS) entry which is preliminary data.</text>
</comment>
<accession>S4MRR8</accession>